<dbReference type="Proteomes" id="UP000027746">
    <property type="component" value="Unassembled WGS sequence"/>
</dbReference>
<protein>
    <submittedName>
        <fullName evidence="1">Uncharacterized protein</fullName>
    </submittedName>
</protein>
<reference evidence="1 2" key="1">
    <citation type="submission" date="2014-01" db="EMBL/GenBank/DDBJ databases">
        <title>Sulfitobacter sp. H3 (MCCC 1A00686) Genome Sequencing.</title>
        <authorList>
            <person name="Lai Q."/>
            <person name="Hong Z."/>
        </authorList>
    </citation>
    <scope>NUCLEOTIDE SEQUENCE [LARGE SCALE GENOMIC DNA]</scope>
    <source>
        <strain evidence="1 2">H3</strain>
    </source>
</reference>
<accession>A0A073IWX6</accession>
<keyword evidence="2" id="KW-1185">Reference proteome</keyword>
<evidence type="ECO:0000313" key="2">
    <source>
        <dbReference type="Proteomes" id="UP000027746"/>
    </source>
</evidence>
<proteinExistence type="predicted"/>
<evidence type="ECO:0000313" key="1">
    <source>
        <dbReference type="EMBL" id="KEJ93961.1"/>
    </source>
</evidence>
<dbReference type="RefSeq" id="WP_037931066.1">
    <property type="nucleotide sequence ID" value="NZ_FQVP01000008.1"/>
</dbReference>
<organism evidence="1 2">
    <name type="scientific">Pseudosulfitobacter pseudonitzschiae</name>
    <dbReference type="NCBI Taxonomy" id="1402135"/>
    <lineage>
        <taxon>Bacteria</taxon>
        <taxon>Pseudomonadati</taxon>
        <taxon>Pseudomonadota</taxon>
        <taxon>Alphaproteobacteria</taxon>
        <taxon>Rhodobacterales</taxon>
        <taxon>Roseobacteraceae</taxon>
        <taxon>Pseudosulfitobacter</taxon>
    </lineage>
</organism>
<dbReference type="OrthoDB" id="9906753at2"/>
<dbReference type="EMBL" id="JAMD01000021">
    <property type="protein sequence ID" value="KEJ93961.1"/>
    <property type="molecule type" value="Genomic_DNA"/>
</dbReference>
<dbReference type="AlphaFoldDB" id="A0A073IWX6"/>
<sequence length="88" mass="9543">MKNRITLSAKFLTVNGTRAGIQISAGPWISGVPAELIKVRCKKGTFPAGFREALTIENNSDSREDYFEADCIRLMPGHALYDAAKAAA</sequence>
<name>A0A073IWX6_9RHOB</name>
<comment type="caution">
    <text evidence="1">The sequence shown here is derived from an EMBL/GenBank/DDBJ whole genome shotgun (WGS) entry which is preliminary data.</text>
</comment>
<gene>
    <name evidence="1" type="ORF">SUH3_11860</name>
</gene>